<organism evidence="8">
    <name type="scientific">Clastoptera arizonana</name>
    <name type="common">Arizona spittle bug</name>
    <dbReference type="NCBI Taxonomy" id="38151"/>
    <lineage>
        <taxon>Eukaryota</taxon>
        <taxon>Metazoa</taxon>
        <taxon>Ecdysozoa</taxon>
        <taxon>Arthropoda</taxon>
        <taxon>Hexapoda</taxon>
        <taxon>Insecta</taxon>
        <taxon>Pterygota</taxon>
        <taxon>Neoptera</taxon>
        <taxon>Paraneoptera</taxon>
        <taxon>Hemiptera</taxon>
        <taxon>Auchenorrhyncha</taxon>
        <taxon>Cercopoidea</taxon>
        <taxon>Clastopteridae</taxon>
        <taxon>Clastoptera</taxon>
    </lineage>
</organism>
<dbReference type="Pfam" id="PF23604">
    <property type="entry name" value="Ig_TRAPPC10"/>
    <property type="match status" value="1"/>
</dbReference>
<dbReference type="PANTHER" id="PTHR13251">
    <property type="entry name" value="EPILEPSY HOLOPROSENCEPHALY CANDIDATE 1/TMEM1"/>
    <property type="match status" value="1"/>
</dbReference>
<evidence type="ECO:0000259" key="6">
    <source>
        <dbReference type="Pfam" id="PF23036"/>
    </source>
</evidence>
<dbReference type="GO" id="GO:0034498">
    <property type="term" value="P:early endosome to Golgi transport"/>
    <property type="evidence" value="ECO:0007669"/>
    <property type="project" value="TreeGrafter"/>
</dbReference>
<comment type="subcellular location">
    <subcellularLocation>
        <location evidence="1">Golgi apparatus</location>
    </subcellularLocation>
</comment>
<evidence type="ECO:0000313" key="8">
    <source>
        <dbReference type="EMBL" id="JAS16387.1"/>
    </source>
</evidence>
<dbReference type="InterPro" id="IPR022233">
    <property type="entry name" value="TRAPPC10/Trs130_C"/>
</dbReference>
<keyword evidence="3" id="KW-0333">Golgi apparatus</keyword>
<evidence type="ECO:0000259" key="7">
    <source>
        <dbReference type="Pfam" id="PF23604"/>
    </source>
</evidence>
<feature type="domain" description="Trafficking protein particle complex subunit 11" evidence="4">
    <location>
        <begin position="387"/>
        <end position="540"/>
    </location>
</feature>
<dbReference type="GO" id="GO:0006891">
    <property type="term" value="P:intra-Golgi vesicle-mediated transport"/>
    <property type="evidence" value="ECO:0007669"/>
    <property type="project" value="TreeGrafter"/>
</dbReference>
<evidence type="ECO:0000256" key="3">
    <source>
        <dbReference type="ARBA" id="ARBA00023034"/>
    </source>
</evidence>
<name>A0A1B6CSP2_9HEMI</name>
<feature type="domain" description="TRAPPC10/Trs130 C-terminal" evidence="5">
    <location>
        <begin position="994"/>
        <end position="1135"/>
    </location>
</feature>
<dbReference type="GO" id="GO:1990071">
    <property type="term" value="C:TRAPPII protein complex"/>
    <property type="evidence" value="ECO:0007669"/>
    <property type="project" value="InterPro"/>
</dbReference>
<evidence type="ECO:0000259" key="5">
    <source>
        <dbReference type="Pfam" id="PF12584"/>
    </source>
</evidence>
<dbReference type="InterPro" id="IPR021773">
    <property type="entry name" value="TPC11"/>
</dbReference>
<dbReference type="EMBL" id="GEDC01020911">
    <property type="protein sequence ID" value="JAS16387.1"/>
    <property type="molecule type" value="Transcribed_RNA"/>
</dbReference>
<keyword evidence="2" id="KW-0813">Transport</keyword>
<dbReference type="GO" id="GO:0005829">
    <property type="term" value="C:cytosol"/>
    <property type="evidence" value="ECO:0007669"/>
    <property type="project" value="GOC"/>
</dbReference>
<sequence>MNLNSIHNGTIEEWPNKVMDHKPIVTYAGDKDLFQSLEPTLVTSLPQEAAEWRRSYGRAIKSIYLAATFVPFNKDILPKEGDYQLIHQPIFHTYWTQCPDVDTYKTSARESMEGWMKILTHNNINDWMIVLVETYDFRKTNKLIPRTTVLDKIRSDFGAKNADRCLSVINPLKSESRSAGSWRGLLVNMRLLLLTAYDRTLLRFEETIRDHREKRNHQGWSFCSYFLLQEQLAFVLEMLGVYDEALVQYDELDALFTQFVLNSNVGDTPDWLCSFQVSLESWPGLLLTNSINIELRRQIKDNTISLLQFRSYLFSRQCTMLLLSCKPWEVAQRCLPFLHNCINELKILEISSPPGAVACWIFLCCLEVLHTCEKFHDSSQVEAFSLYTAGLWAYARDKLGELGELCGLMPENETTSEQLHTVVILSAGIGDAQASTAVENLKQSLSSKEAFKKQYLELSELAMGTYKHINRHRCAHQIGRELSVFYRRVGDLSTAAGFLLNALKSYEDDGWQKLAAQTRIDLASCYKDMADDERYAKMCASIASSETLDIPLRVHYFLEMQRILQDINPDPPWTNTLSNCFNLMEAEIKFLEKESCVEATLEIECHLPSSLMCVGVQASIEQIKKEIRNVKKPGKVETDNDKYPRNMSESLNPLNSMLMRLHIIESLDYQEDRSLAGSNVACPNMKKILRRQDSQNKSKKPSVATRGDYTNCLSSGHVILQPGKNRVVLKSKTEEQGYFRLNQLSIEIEGLNFLCSLTSFRLVYEVTATPIVVTITNEEKGLVAGLPQNLMLNIFIGSQTIPPKSSLKLHTSVGLTIKCKNVDQPLCRDLDIALPEEPVSPFSTIEIPLTVFAQLQPQRDSNIIEHNVNLRCPWTPEEKPLPLHFQPPFLSVYRLQTASIQKFVHISVVGLNSQSLLLTQPQLNILLPCSSVELVSLNPASGQKLTVSAERRLGFMWELKPDDSANNPPIHTEFSISYSPVGNESQFYVYRCPFDITNYKTIFVVESRIEPTKGSEFCRASTMCHLHLSVQRVCASPDSSLMYEVLADQTMWAVCGKTAGVITLDTGERQSVLLDVMPLINGYLPLPLVRLSKYIPADLRLTSGRITHTDSHPRLEPFSPGQVYNSSKGTQVHVIAAANT</sequence>
<evidence type="ECO:0000259" key="4">
    <source>
        <dbReference type="Pfam" id="PF11817"/>
    </source>
</evidence>
<reference evidence="8" key="1">
    <citation type="submission" date="2015-12" db="EMBL/GenBank/DDBJ databases">
        <title>De novo transcriptome assembly of four potential Pierce s Disease insect vectors from Arizona vineyards.</title>
        <authorList>
            <person name="Tassone E.E."/>
        </authorList>
    </citation>
    <scope>NUCLEOTIDE SEQUENCE</scope>
</reference>
<dbReference type="AlphaFoldDB" id="A0A1B6CSP2"/>
<protein>
    <submittedName>
        <fullName evidence="8">Uncharacterized protein</fullName>
    </submittedName>
</protein>
<dbReference type="PANTHER" id="PTHR13251:SF3">
    <property type="entry name" value="TRAFFICKING PROTEIN PARTICLE COMPLEX SUBUNIT 10"/>
    <property type="match status" value="1"/>
</dbReference>
<accession>A0A1B6CSP2</accession>
<proteinExistence type="predicted"/>
<dbReference type="Pfam" id="PF12584">
    <property type="entry name" value="TRAPPC10"/>
    <property type="match status" value="1"/>
</dbReference>
<dbReference type="InterPro" id="IPR045126">
    <property type="entry name" value="TRAPPC10/Trs130"/>
</dbReference>
<dbReference type="Pfam" id="PF11817">
    <property type="entry name" value="Foie-gras_1"/>
    <property type="match status" value="1"/>
</dbReference>
<dbReference type="Pfam" id="PF23036">
    <property type="entry name" value="TRAPPC10_1st"/>
    <property type="match status" value="1"/>
</dbReference>
<evidence type="ECO:0000256" key="1">
    <source>
        <dbReference type="ARBA" id="ARBA00004555"/>
    </source>
</evidence>
<gene>
    <name evidence="8" type="ORF">g.31227</name>
</gene>
<dbReference type="InterPro" id="IPR056913">
    <property type="entry name" value="TRAPPC10/Trs130_N"/>
</dbReference>
<dbReference type="InterPro" id="IPR056917">
    <property type="entry name" value="Ig_TRAPPC10"/>
</dbReference>
<feature type="domain" description="TRAPPC10/Trs130 N-terminal" evidence="6">
    <location>
        <begin position="20"/>
        <end position="331"/>
    </location>
</feature>
<evidence type="ECO:0000256" key="2">
    <source>
        <dbReference type="ARBA" id="ARBA00022448"/>
    </source>
</evidence>
<feature type="domain" description="TRAPPC10 Ig-like" evidence="7">
    <location>
        <begin position="774"/>
        <end position="887"/>
    </location>
</feature>